<keyword evidence="3 4" id="KW-0804">Transcription</keyword>
<dbReference type="GO" id="GO:0006355">
    <property type="term" value="P:regulation of DNA-templated transcription"/>
    <property type="evidence" value="ECO:0007669"/>
    <property type="project" value="UniProtKB-UniRule"/>
</dbReference>
<reference evidence="8 9" key="1">
    <citation type="submission" date="2017-04" db="EMBL/GenBank/DDBJ databases">
        <title>Draft Aigarchaeota genome from a New Zealand hot spring.</title>
        <authorList>
            <person name="Reysenbach A.-L."/>
            <person name="Donaho J.A."/>
            <person name="Gerhart J."/>
            <person name="Kelley J.F."/>
            <person name="Kouba K."/>
            <person name="Podar M."/>
            <person name="Stott M."/>
        </authorList>
    </citation>
    <scope>NUCLEOTIDE SEQUENCE [LARGE SCALE GENOMIC DNA]</scope>
    <source>
        <strain evidence="8">NZ13_MG1</strain>
    </source>
</reference>
<dbReference type="Proteomes" id="UP000244066">
    <property type="component" value="Unassembled WGS sequence"/>
</dbReference>
<dbReference type="InterPro" id="IPR006645">
    <property type="entry name" value="NGN-like_dom"/>
</dbReference>
<keyword evidence="8" id="KW-0251">Elongation factor</keyword>
<dbReference type="AlphaFoldDB" id="A0A2R7YA43"/>
<dbReference type="InterPro" id="IPR036735">
    <property type="entry name" value="NGN_dom_sf"/>
</dbReference>
<evidence type="ECO:0000313" key="9">
    <source>
        <dbReference type="Proteomes" id="UP000244066"/>
    </source>
</evidence>
<dbReference type="NCBIfam" id="TIGR00405">
    <property type="entry name" value="KOW_elon_Spt5"/>
    <property type="match status" value="1"/>
</dbReference>
<organism evidence="8 9">
    <name type="scientific">Candidatus Terraquivivens tikiterensis</name>
    <dbReference type="NCBI Taxonomy" id="1980982"/>
    <lineage>
        <taxon>Archaea</taxon>
        <taxon>Nitrososphaerota</taxon>
        <taxon>Candidatus Wolframiiraptoraceae</taxon>
        <taxon>Candidatus Terraquivivens</taxon>
    </lineage>
</organism>
<dbReference type="HAMAP" id="MF_00950">
    <property type="entry name" value="Spt5_arch"/>
    <property type="match status" value="1"/>
</dbReference>
<dbReference type="CDD" id="cd09887">
    <property type="entry name" value="NGN_Arch"/>
    <property type="match status" value="1"/>
</dbReference>
<proteinExistence type="inferred from homology"/>
<comment type="function">
    <text evidence="4">Stimulates transcription elongation.</text>
</comment>
<dbReference type="InterPro" id="IPR011590">
    <property type="entry name" value="Spt5_arc"/>
</dbReference>
<dbReference type="Gene3D" id="2.30.30.30">
    <property type="match status" value="1"/>
</dbReference>
<accession>A0A2R7YA43</accession>
<comment type="subunit">
    <text evidence="4">Heterodimer composed of Spt4 and Spt5. Interacts with RNA polymerase (RNAP).</text>
</comment>
<keyword evidence="8" id="KW-0648">Protein biosynthesis</keyword>
<name>A0A2R7YA43_9ARCH</name>
<protein>
    <recommendedName>
        <fullName evidence="4 5">Transcription elongation factor Spt5</fullName>
    </recommendedName>
</protein>
<evidence type="ECO:0000259" key="6">
    <source>
        <dbReference type="SMART" id="SM00738"/>
    </source>
</evidence>
<dbReference type="Pfam" id="PF00467">
    <property type="entry name" value="KOW"/>
    <property type="match status" value="1"/>
</dbReference>
<dbReference type="InterPro" id="IPR014722">
    <property type="entry name" value="Rib_uL2_dom2"/>
</dbReference>
<dbReference type="SMART" id="SM00739">
    <property type="entry name" value="KOW"/>
    <property type="match status" value="1"/>
</dbReference>
<feature type="domain" description="NusG-like N-terminal" evidence="6">
    <location>
        <begin position="3"/>
        <end position="87"/>
    </location>
</feature>
<comment type="similarity">
    <text evidence="4">Belongs to the archaeal Spt5 family.</text>
</comment>
<dbReference type="SUPFAM" id="SSF50104">
    <property type="entry name" value="Translation proteins SH3-like domain"/>
    <property type="match status" value="1"/>
</dbReference>
<dbReference type="GO" id="GO:0006354">
    <property type="term" value="P:DNA-templated transcription elongation"/>
    <property type="evidence" value="ECO:0007669"/>
    <property type="project" value="InterPro"/>
</dbReference>
<evidence type="ECO:0000259" key="7">
    <source>
        <dbReference type="SMART" id="SM00739"/>
    </source>
</evidence>
<dbReference type="InterPro" id="IPR005100">
    <property type="entry name" value="NGN-domain"/>
</dbReference>
<dbReference type="EMBL" id="NDWU01000001">
    <property type="protein sequence ID" value="PUA34418.1"/>
    <property type="molecule type" value="Genomic_DNA"/>
</dbReference>
<evidence type="ECO:0000256" key="1">
    <source>
        <dbReference type="ARBA" id="ARBA00006956"/>
    </source>
</evidence>
<evidence type="ECO:0000256" key="2">
    <source>
        <dbReference type="ARBA" id="ARBA00023015"/>
    </source>
</evidence>
<dbReference type="InterPro" id="IPR005825">
    <property type="entry name" value="Ribosomal_uL24_CS"/>
</dbReference>
<comment type="caution">
    <text evidence="8">The sequence shown here is derived from an EMBL/GenBank/DDBJ whole genome shotgun (WGS) entry which is preliminary data.</text>
</comment>
<dbReference type="GO" id="GO:0003735">
    <property type="term" value="F:structural constituent of ribosome"/>
    <property type="evidence" value="ECO:0007669"/>
    <property type="project" value="InterPro"/>
</dbReference>
<evidence type="ECO:0000256" key="3">
    <source>
        <dbReference type="ARBA" id="ARBA00023163"/>
    </source>
</evidence>
<sequence length="154" mass="16900">MERYKLFAVKTTVGQERNVARILEGRARSENADIASILTLPDVKGYIFVEAKSKEVVNILIQGIRHVKGRPVMPIDMKEISNHLIEKPMIEMLSEGDTVEIIAGPLKGITGKVVRVDRAKNEVTVELAEAAFPLPISVSADQVRILASQKKGVG</sequence>
<feature type="domain" description="KOW" evidence="7">
    <location>
        <begin position="92"/>
        <end position="119"/>
    </location>
</feature>
<evidence type="ECO:0000256" key="4">
    <source>
        <dbReference type="HAMAP-Rule" id="MF_00950"/>
    </source>
</evidence>
<comment type="similarity">
    <text evidence="1">Belongs to the SPT5 family.</text>
</comment>
<dbReference type="SMART" id="SM00738">
    <property type="entry name" value="NGN"/>
    <property type="match status" value="1"/>
</dbReference>
<dbReference type="PROSITE" id="PS01108">
    <property type="entry name" value="RIBOSOMAL_L24"/>
    <property type="match status" value="1"/>
</dbReference>
<evidence type="ECO:0000256" key="5">
    <source>
        <dbReference type="NCBIfam" id="TIGR00405"/>
    </source>
</evidence>
<dbReference type="InterPro" id="IPR005824">
    <property type="entry name" value="KOW"/>
</dbReference>
<gene>
    <name evidence="4" type="primary">spt5</name>
    <name evidence="8" type="ORF">B9J98_00845</name>
</gene>
<dbReference type="CDD" id="cd06091">
    <property type="entry name" value="KOW_NusG"/>
    <property type="match status" value="1"/>
</dbReference>
<dbReference type="Pfam" id="PF03439">
    <property type="entry name" value="Spt5-NGN"/>
    <property type="match status" value="1"/>
</dbReference>
<dbReference type="Gene3D" id="3.30.70.940">
    <property type="entry name" value="NusG, N-terminal domain"/>
    <property type="match status" value="1"/>
</dbReference>
<evidence type="ECO:0000313" key="8">
    <source>
        <dbReference type="EMBL" id="PUA34418.1"/>
    </source>
</evidence>
<keyword evidence="2 4" id="KW-0805">Transcription regulation</keyword>
<dbReference type="InterPro" id="IPR008991">
    <property type="entry name" value="Translation_prot_SH3-like_sf"/>
</dbReference>
<dbReference type="GO" id="GO:0005840">
    <property type="term" value="C:ribosome"/>
    <property type="evidence" value="ECO:0007669"/>
    <property type="project" value="InterPro"/>
</dbReference>
<dbReference type="GO" id="GO:0003746">
    <property type="term" value="F:translation elongation factor activity"/>
    <property type="evidence" value="ECO:0007669"/>
    <property type="project" value="UniProtKB-KW"/>
</dbReference>